<dbReference type="AlphaFoldDB" id="A0A699TQA2"/>
<name>A0A699TQA2_TANCI</name>
<proteinExistence type="predicted"/>
<protein>
    <submittedName>
        <fullName evidence="1">Uncharacterized protein</fullName>
    </submittedName>
</protein>
<feature type="non-terminal residue" evidence="1">
    <location>
        <position position="1"/>
    </location>
</feature>
<comment type="caution">
    <text evidence="1">The sequence shown here is derived from an EMBL/GenBank/DDBJ whole genome shotgun (WGS) entry which is preliminary data.</text>
</comment>
<accession>A0A699TQA2</accession>
<dbReference type="EMBL" id="BKCJ011258611">
    <property type="protein sequence ID" value="GFD11368.1"/>
    <property type="molecule type" value="Genomic_DNA"/>
</dbReference>
<organism evidence="1">
    <name type="scientific">Tanacetum cinerariifolium</name>
    <name type="common">Dalmatian daisy</name>
    <name type="synonym">Chrysanthemum cinerariifolium</name>
    <dbReference type="NCBI Taxonomy" id="118510"/>
    <lineage>
        <taxon>Eukaryota</taxon>
        <taxon>Viridiplantae</taxon>
        <taxon>Streptophyta</taxon>
        <taxon>Embryophyta</taxon>
        <taxon>Tracheophyta</taxon>
        <taxon>Spermatophyta</taxon>
        <taxon>Magnoliopsida</taxon>
        <taxon>eudicotyledons</taxon>
        <taxon>Gunneridae</taxon>
        <taxon>Pentapetalae</taxon>
        <taxon>asterids</taxon>
        <taxon>campanulids</taxon>
        <taxon>Asterales</taxon>
        <taxon>Asteraceae</taxon>
        <taxon>Asteroideae</taxon>
        <taxon>Anthemideae</taxon>
        <taxon>Anthemidinae</taxon>
        <taxon>Tanacetum</taxon>
    </lineage>
</organism>
<gene>
    <name evidence="1" type="ORF">Tci_883337</name>
</gene>
<sequence length="81" mass="9268">MIEDHFVDMRLKDLMMMVLVMNIEEYDIVLHMESIGMMMLVGKTDIGGMTTEFVDKLTCSSDVVQPRQVDLKCAHASTELR</sequence>
<evidence type="ECO:0000313" key="1">
    <source>
        <dbReference type="EMBL" id="GFD11368.1"/>
    </source>
</evidence>
<reference evidence="1" key="1">
    <citation type="journal article" date="2019" name="Sci. Rep.">
        <title>Draft genome of Tanacetum cinerariifolium, the natural source of mosquito coil.</title>
        <authorList>
            <person name="Yamashiro T."/>
            <person name="Shiraishi A."/>
            <person name="Satake H."/>
            <person name="Nakayama K."/>
        </authorList>
    </citation>
    <scope>NUCLEOTIDE SEQUENCE</scope>
</reference>